<dbReference type="InterPro" id="IPR013424">
    <property type="entry name" value="Ice-binding_C"/>
</dbReference>
<dbReference type="RefSeq" id="WP_229488229.1">
    <property type="nucleotide sequence ID" value="NZ_JAIVFQ010000056.1"/>
</dbReference>
<evidence type="ECO:0000256" key="1">
    <source>
        <dbReference type="SAM" id="SignalP"/>
    </source>
</evidence>
<name>A0ABS8IFM1_9NOSO</name>
<feature type="chain" id="PRO_5045640394" evidence="1">
    <location>
        <begin position="30"/>
        <end position="195"/>
    </location>
</feature>
<feature type="signal peptide" evidence="1">
    <location>
        <begin position="1"/>
        <end position="29"/>
    </location>
</feature>
<dbReference type="InterPro" id="IPR026374">
    <property type="entry name" value="Cyano_PEP"/>
</dbReference>
<keyword evidence="1" id="KW-0732">Signal</keyword>
<evidence type="ECO:0000313" key="2">
    <source>
        <dbReference type="EMBL" id="MCC5602681.1"/>
    </source>
</evidence>
<protein>
    <submittedName>
        <fullName evidence="2">PEP-CTERM sorting domain-containing protein</fullName>
    </submittedName>
</protein>
<dbReference type="NCBIfam" id="TIGR04155">
    <property type="entry name" value="cyano_PEP"/>
    <property type="match status" value="1"/>
</dbReference>
<dbReference type="NCBIfam" id="TIGR02595">
    <property type="entry name" value="PEP_CTERM"/>
    <property type="match status" value="1"/>
</dbReference>
<dbReference type="EMBL" id="JAIVFQ010000056">
    <property type="protein sequence ID" value="MCC5602681.1"/>
    <property type="molecule type" value="Genomic_DNA"/>
</dbReference>
<organism evidence="2 3">
    <name type="scientific">Nostoc favosum CHAB5714</name>
    <dbReference type="NCBI Taxonomy" id="2780399"/>
    <lineage>
        <taxon>Bacteria</taxon>
        <taxon>Bacillati</taxon>
        <taxon>Cyanobacteriota</taxon>
        <taxon>Cyanophyceae</taxon>
        <taxon>Nostocales</taxon>
        <taxon>Nostocaceae</taxon>
        <taxon>Nostoc</taxon>
        <taxon>Nostoc favosum</taxon>
    </lineage>
</organism>
<dbReference type="Proteomes" id="UP001199525">
    <property type="component" value="Unassembled WGS sequence"/>
</dbReference>
<gene>
    <name evidence="2" type="ORF">LC586_26680</name>
</gene>
<comment type="caution">
    <text evidence="2">The sequence shown here is derived from an EMBL/GenBank/DDBJ whole genome shotgun (WGS) entry which is preliminary data.</text>
</comment>
<evidence type="ECO:0000313" key="3">
    <source>
        <dbReference type="Proteomes" id="UP001199525"/>
    </source>
</evidence>
<accession>A0ABS8IFM1</accession>
<keyword evidence="3" id="KW-1185">Reference proteome</keyword>
<sequence length="195" mass="20683">MKLVKKLGIATTSAVIGITGVGASSAAQAVQLFDFQYSFPSYEANVTGISASGTLTTTDLDPIKNNYTITGITGTRKAQGITETIIGLLSPGTYGINDNLLNASTPLLTQNGFSYLVSGSGEDGNGNVNVFYSSFNEGYSELSSDVDYGSFSVVPRPVPEPYTVSGSLLALGFGWWTKRKQAVAFQKKPYKSIYL</sequence>
<reference evidence="2 3" key="1">
    <citation type="journal article" date="2021" name="Microorganisms">
        <title>Genome Evolution of Filamentous Cyanobacterium Nostoc Species: From Facultative Symbiosis to Free Living.</title>
        <authorList>
            <person name="Huo D."/>
            <person name="Li H."/>
            <person name="Cai F."/>
            <person name="Guo X."/>
            <person name="Qiao Z."/>
            <person name="Wang W."/>
            <person name="Yu G."/>
            <person name="Li R."/>
        </authorList>
    </citation>
    <scope>NUCLEOTIDE SEQUENCE [LARGE SCALE GENOMIC DNA]</scope>
    <source>
        <strain evidence="2 3">CHAB 5714</strain>
    </source>
</reference>
<proteinExistence type="predicted"/>